<dbReference type="PANTHER" id="PTHR33184">
    <property type="entry name" value="PROTEIN TAPETUM DETERMINANT 1-LIKE-RELATED"/>
    <property type="match status" value="1"/>
</dbReference>
<sequence length="82" mass="9138">MAGDVACFNIKANIIIRQSETGNLVNDKPEWKVSISNICVYTQSQVKFNCNRFQTTKDVNPSILSISDDVCLLKNDKGISRS</sequence>
<dbReference type="EMBL" id="QZWG01000010">
    <property type="protein sequence ID" value="RZB86544.1"/>
    <property type="molecule type" value="Genomic_DNA"/>
</dbReference>
<dbReference type="GO" id="GO:0001709">
    <property type="term" value="P:cell fate determination"/>
    <property type="evidence" value="ECO:0007669"/>
    <property type="project" value="TreeGrafter"/>
</dbReference>
<accession>A0A445IKG8</accession>
<dbReference type="InterPro" id="IPR040361">
    <property type="entry name" value="TPD1"/>
</dbReference>
<protein>
    <submittedName>
        <fullName evidence="2">Uncharacterized protein</fullName>
    </submittedName>
</protein>
<dbReference type="Proteomes" id="UP000289340">
    <property type="component" value="Chromosome 10"/>
</dbReference>
<gene>
    <name evidence="2" type="ORF">D0Y65_026556</name>
</gene>
<name>A0A445IKG8_GLYSO</name>
<keyword evidence="3" id="KW-1185">Reference proteome</keyword>
<proteinExistence type="predicted"/>
<dbReference type="PANTHER" id="PTHR33184:SF51">
    <property type="entry name" value="BETA-1,3-N-ACETYLGLUCOSAMINYLTRANSFERASE FAMILY PROTEIN"/>
    <property type="match status" value="1"/>
</dbReference>
<dbReference type="AlphaFoldDB" id="A0A445IKG8"/>
<evidence type="ECO:0000256" key="1">
    <source>
        <dbReference type="ARBA" id="ARBA00022729"/>
    </source>
</evidence>
<dbReference type="Pfam" id="PF24068">
    <property type="entry name" value="TPD1_C"/>
    <property type="match status" value="1"/>
</dbReference>
<evidence type="ECO:0000313" key="2">
    <source>
        <dbReference type="EMBL" id="RZB86544.1"/>
    </source>
</evidence>
<evidence type="ECO:0000313" key="3">
    <source>
        <dbReference type="Proteomes" id="UP000289340"/>
    </source>
</evidence>
<comment type="caution">
    <text evidence="2">The sequence shown here is derived from an EMBL/GenBank/DDBJ whole genome shotgun (WGS) entry which is preliminary data.</text>
</comment>
<organism evidence="2 3">
    <name type="scientific">Glycine soja</name>
    <name type="common">Wild soybean</name>
    <dbReference type="NCBI Taxonomy" id="3848"/>
    <lineage>
        <taxon>Eukaryota</taxon>
        <taxon>Viridiplantae</taxon>
        <taxon>Streptophyta</taxon>
        <taxon>Embryophyta</taxon>
        <taxon>Tracheophyta</taxon>
        <taxon>Spermatophyta</taxon>
        <taxon>Magnoliopsida</taxon>
        <taxon>eudicotyledons</taxon>
        <taxon>Gunneridae</taxon>
        <taxon>Pentapetalae</taxon>
        <taxon>rosids</taxon>
        <taxon>fabids</taxon>
        <taxon>Fabales</taxon>
        <taxon>Fabaceae</taxon>
        <taxon>Papilionoideae</taxon>
        <taxon>50 kb inversion clade</taxon>
        <taxon>NPAAA clade</taxon>
        <taxon>indigoferoid/millettioid clade</taxon>
        <taxon>Phaseoleae</taxon>
        <taxon>Glycine</taxon>
        <taxon>Glycine subgen. Soja</taxon>
    </lineage>
</organism>
<keyword evidence="1" id="KW-0732">Signal</keyword>
<reference evidence="2 3" key="1">
    <citation type="submission" date="2018-09" db="EMBL/GenBank/DDBJ databases">
        <title>A high-quality reference genome of wild soybean provides a powerful tool to mine soybean genomes.</title>
        <authorList>
            <person name="Xie M."/>
            <person name="Chung C.Y.L."/>
            <person name="Li M.-W."/>
            <person name="Wong F.-L."/>
            <person name="Chan T.-F."/>
            <person name="Lam H.-M."/>
        </authorList>
    </citation>
    <scope>NUCLEOTIDE SEQUENCE [LARGE SCALE GENOMIC DNA]</scope>
    <source>
        <strain evidence="3">cv. W05</strain>
        <tissue evidence="2">Hypocotyl of etiolated seedlings</tissue>
    </source>
</reference>